<comment type="caution">
    <text evidence="1">The sequence shown here is derived from an EMBL/GenBank/DDBJ whole genome shotgun (WGS) entry which is preliminary data.</text>
</comment>
<reference evidence="1 2" key="1">
    <citation type="submission" date="2021-01" db="EMBL/GenBank/DDBJ databases">
        <title>Whole genome shotgun sequence of Catellatospora bangladeshensis NBRC 107357.</title>
        <authorList>
            <person name="Komaki H."/>
            <person name="Tamura T."/>
        </authorList>
    </citation>
    <scope>NUCLEOTIDE SEQUENCE [LARGE SCALE GENOMIC DNA]</scope>
    <source>
        <strain evidence="1 2">NBRC 107357</strain>
    </source>
</reference>
<evidence type="ECO:0000313" key="2">
    <source>
        <dbReference type="Proteomes" id="UP000601223"/>
    </source>
</evidence>
<name>A0A8J3JL56_9ACTN</name>
<dbReference type="Gene3D" id="3.40.50.150">
    <property type="entry name" value="Vaccinia Virus protein VP39"/>
    <property type="match status" value="1"/>
</dbReference>
<dbReference type="AlphaFoldDB" id="A0A8J3JL56"/>
<dbReference type="InterPro" id="IPR029063">
    <property type="entry name" value="SAM-dependent_MTases_sf"/>
</dbReference>
<dbReference type="EMBL" id="BONF01000020">
    <property type="protein sequence ID" value="GIF82522.1"/>
    <property type="molecule type" value="Genomic_DNA"/>
</dbReference>
<sequence length="588" mass="62900">MSPSTTTVPQNLRLIGGEMLVWTDDEPAADRRPASGPALQEVLRDLVRPGGRALVAGPHEQALIGLLADAPMQVTCLVRAYPDAEALARRLPGVTVLCGSVAKLDPSDTYDLVVACDGLDRLPSVEGAALSWAETADLVAAAVRPGGTLLLAQENLLGVHRLVRMSPWYGERTDADWTPLGDYDATRPASPGELVSSLAGRGLTVAEPMAGFPTAHEPSVLAPLDRLADPHLAGFVRIAVSAAYGAQLAGRPVLSDPRALAGSALRAGSAAEFAPVWLVAATRAGALIPRQRVVVADAATVPHPVRYEVVRAEHGWSRHVLGDTALRSRDGVYRDPAALAGPLPRGRLLEEQLIELCLRRDLPELARVLTRYAAWLAEGAGEDGTVGGVSLWASPGDLLLDGDGFTPWDPTWSTTVRAPLDVALARSLRTFAVRLITGGYSHPWPMLVDADSLVVILAGMAGHTLERPVLAAAVDLEARLRAAAHGLDEAGRERLRDRLAAVTPGTPPLDLDSHRELHAANDRLREELAHAVSRVAWAEELLESREKALRHAEDKLDILSGSFSFRLGKLLIYPLRKAKGLAKRLLRR</sequence>
<keyword evidence="2" id="KW-1185">Reference proteome</keyword>
<gene>
    <name evidence="1" type="ORF">Cba03nite_38710</name>
</gene>
<dbReference type="SUPFAM" id="SSF53335">
    <property type="entry name" value="S-adenosyl-L-methionine-dependent methyltransferases"/>
    <property type="match status" value="1"/>
</dbReference>
<dbReference type="RefSeq" id="WP_203747823.1">
    <property type="nucleotide sequence ID" value="NZ_BONF01000020.1"/>
</dbReference>
<proteinExistence type="predicted"/>
<evidence type="ECO:0000313" key="1">
    <source>
        <dbReference type="EMBL" id="GIF82522.1"/>
    </source>
</evidence>
<organism evidence="1 2">
    <name type="scientific">Catellatospora bangladeshensis</name>
    <dbReference type="NCBI Taxonomy" id="310355"/>
    <lineage>
        <taxon>Bacteria</taxon>
        <taxon>Bacillati</taxon>
        <taxon>Actinomycetota</taxon>
        <taxon>Actinomycetes</taxon>
        <taxon>Micromonosporales</taxon>
        <taxon>Micromonosporaceae</taxon>
        <taxon>Catellatospora</taxon>
    </lineage>
</organism>
<accession>A0A8J3JL56</accession>
<dbReference type="Proteomes" id="UP000601223">
    <property type="component" value="Unassembled WGS sequence"/>
</dbReference>
<protein>
    <submittedName>
        <fullName evidence="1">Uncharacterized protein</fullName>
    </submittedName>
</protein>